<dbReference type="OrthoDB" id="276546at2759"/>
<dbReference type="PANTHER" id="PTHR22893">
    <property type="entry name" value="NADH OXIDOREDUCTASE-RELATED"/>
    <property type="match status" value="1"/>
</dbReference>
<sequence>MGSMTRNRNTYPSNTPTPSATQYYTSRARDGAGLIVAEGTFICPTGSEWLHCPMMTSPLHAQAWAPIVSSVHSVGGTIYFQPWHEGRAQNDLAPALKETGYPVLAPSAVPAKAGKYRFLAGSPGHTANITAMSSAQILETVGQYRDSCSLARDAGFDGVEIIAQGGYLVHNFLSTRSNIRTDAYGGSVANRCAFLLEVVEAIATVYPVSHIGVKIAPCDNVADIACSYAELSETYAYLVRELVRRKIGFVNLSRRGCESGEANDDFSDATRRPEGMELPRGYDPLEEFGPLVKFEGSETKLMVNYGYTVEEAEALVQRGRVDLVSFGRPFICNPDLVERVRNRIPLASNDRGGSVNYGPYKSVDENYNDWPMAT</sequence>
<dbReference type="Proteomes" id="UP000801428">
    <property type="component" value="Unassembled WGS sequence"/>
</dbReference>
<dbReference type="Pfam" id="PF00724">
    <property type="entry name" value="Oxidored_FMN"/>
    <property type="match status" value="1"/>
</dbReference>
<name>A0A9P4W3Q8_CURKU</name>
<dbReference type="GO" id="GO:0010181">
    <property type="term" value="F:FMN binding"/>
    <property type="evidence" value="ECO:0007669"/>
    <property type="project" value="InterPro"/>
</dbReference>
<feature type="region of interest" description="Disordered" evidence="1">
    <location>
        <begin position="1"/>
        <end position="20"/>
    </location>
</feature>
<dbReference type="GO" id="GO:0016491">
    <property type="term" value="F:oxidoreductase activity"/>
    <property type="evidence" value="ECO:0007669"/>
    <property type="project" value="InterPro"/>
</dbReference>
<dbReference type="PANTHER" id="PTHR22893:SF91">
    <property type="entry name" value="NADPH DEHYDROGENASE 2-RELATED"/>
    <property type="match status" value="1"/>
</dbReference>
<accession>A0A9P4W3Q8</accession>
<dbReference type="SUPFAM" id="SSF51395">
    <property type="entry name" value="FMN-linked oxidoreductases"/>
    <property type="match status" value="1"/>
</dbReference>
<gene>
    <name evidence="3" type="ORF">E8E13_001221</name>
</gene>
<dbReference type="InterPro" id="IPR013785">
    <property type="entry name" value="Aldolase_TIM"/>
</dbReference>
<comment type="caution">
    <text evidence="3">The sequence shown here is derived from an EMBL/GenBank/DDBJ whole genome shotgun (WGS) entry which is preliminary data.</text>
</comment>
<keyword evidence="4" id="KW-1185">Reference proteome</keyword>
<proteinExistence type="predicted"/>
<reference evidence="3" key="1">
    <citation type="submission" date="2019-04" db="EMBL/GenBank/DDBJ databases">
        <title>Sequencing of skin fungus with MAO and IRED activity.</title>
        <authorList>
            <person name="Marsaioli A.J."/>
            <person name="Bonatto J.M.C."/>
            <person name="Reis Junior O."/>
        </authorList>
    </citation>
    <scope>NUCLEOTIDE SEQUENCE</scope>
    <source>
        <strain evidence="3">30M1</strain>
    </source>
</reference>
<evidence type="ECO:0000259" key="2">
    <source>
        <dbReference type="Pfam" id="PF00724"/>
    </source>
</evidence>
<evidence type="ECO:0000313" key="3">
    <source>
        <dbReference type="EMBL" id="KAF2994169.1"/>
    </source>
</evidence>
<evidence type="ECO:0000313" key="4">
    <source>
        <dbReference type="Proteomes" id="UP000801428"/>
    </source>
</evidence>
<dbReference type="InterPro" id="IPR001155">
    <property type="entry name" value="OxRdtase_FMN_N"/>
</dbReference>
<dbReference type="AlphaFoldDB" id="A0A9P4W3Q8"/>
<dbReference type="InterPro" id="IPR045247">
    <property type="entry name" value="Oye-like"/>
</dbReference>
<evidence type="ECO:0000256" key="1">
    <source>
        <dbReference type="SAM" id="MobiDB-lite"/>
    </source>
</evidence>
<feature type="domain" description="NADH:flavin oxidoreductase/NADH oxidase N-terminal" evidence="2">
    <location>
        <begin position="1"/>
        <end position="345"/>
    </location>
</feature>
<dbReference type="EMBL" id="SWKU01000043">
    <property type="protein sequence ID" value="KAF2994169.1"/>
    <property type="molecule type" value="Genomic_DNA"/>
</dbReference>
<dbReference type="Gene3D" id="3.20.20.70">
    <property type="entry name" value="Aldolase class I"/>
    <property type="match status" value="1"/>
</dbReference>
<organism evidence="3 4">
    <name type="scientific">Curvularia kusanoi</name>
    <name type="common">Cochliobolus kusanoi</name>
    <dbReference type="NCBI Taxonomy" id="90978"/>
    <lineage>
        <taxon>Eukaryota</taxon>
        <taxon>Fungi</taxon>
        <taxon>Dikarya</taxon>
        <taxon>Ascomycota</taxon>
        <taxon>Pezizomycotina</taxon>
        <taxon>Dothideomycetes</taxon>
        <taxon>Pleosporomycetidae</taxon>
        <taxon>Pleosporales</taxon>
        <taxon>Pleosporineae</taxon>
        <taxon>Pleosporaceae</taxon>
        <taxon>Curvularia</taxon>
    </lineage>
</organism>
<protein>
    <recommendedName>
        <fullName evidence="2">NADH:flavin oxidoreductase/NADH oxidase N-terminal domain-containing protein</fullName>
    </recommendedName>
</protein>